<proteinExistence type="predicted"/>
<reference evidence="1 2" key="1">
    <citation type="submission" date="2023-08" db="EMBL/GenBank/DDBJ databases">
        <title>Genome sequencing of plant associated microbes to promote plant fitness in Sorghum bicolor and Oryza sativa.</title>
        <authorList>
            <person name="Coleman-Derr D."/>
        </authorList>
    </citation>
    <scope>NUCLEOTIDE SEQUENCE [LARGE SCALE GENOMIC DNA]</scope>
    <source>
        <strain evidence="1 2">SLBN-33</strain>
    </source>
</reference>
<name>A0ABD5CIZ7_9BURK</name>
<dbReference type="PANTHER" id="PTHR43737:SF1">
    <property type="entry name" value="DUF1501 DOMAIN-CONTAINING PROTEIN"/>
    <property type="match status" value="1"/>
</dbReference>
<dbReference type="RefSeq" id="WP_307254492.1">
    <property type="nucleotide sequence ID" value="NZ_JAUSXE010000001.1"/>
</dbReference>
<evidence type="ECO:0000313" key="2">
    <source>
        <dbReference type="Proteomes" id="UP001245184"/>
    </source>
</evidence>
<dbReference type="AlphaFoldDB" id="A0ABD5CIZ7"/>
<gene>
    <name evidence="1" type="ORF">QF025_002569</name>
</gene>
<sequence>MKRRSFLSMSAAASAALWLPRTFGAEPAAHRARHVPAFARDNGKLLILIELKGGNDGLNTVIPFADPAYYRLRKRIAIRREHAIQLDERTALHPSLEPLMPLWRSGQLAIIQGVGYAAPNLSHFRSMQIWDTASRSDQYLREGWLSRAFDSASAAAGFAAEGVVIGSAEMGPLALGGGDGALAGRAQVVEAGKGIAQLCGRPLRAQDATRLTTAFPCSSFGASIKSAMQMLAARDRLRVQAQQGQALRLHAAQADTTAPATAIRLTLNGFDTHQNQPERHRLLLTQFAEGLAAMRSALVELGRWNDTLVMTYSEFGRHPRENGSAGTDHGTVAPHFMMGGRVLGGLHGVPPQLARLDGNGELPVGVDFRQLYATVLARWWRVDAQAILRQQFEPLPLLHI</sequence>
<dbReference type="EMBL" id="JAVIZN010000002">
    <property type="protein sequence ID" value="MDR6203849.1"/>
    <property type="molecule type" value="Genomic_DNA"/>
</dbReference>
<protein>
    <submittedName>
        <fullName evidence="1">Uncharacterized protein (DUF1501 family)</fullName>
    </submittedName>
</protein>
<comment type="caution">
    <text evidence="1">The sequence shown here is derived from an EMBL/GenBank/DDBJ whole genome shotgun (WGS) entry which is preliminary data.</text>
</comment>
<dbReference type="InterPro" id="IPR010869">
    <property type="entry name" value="DUF1501"/>
</dbReference>
<dbReference type="Proteomes" id="UP001245184">
    <property type="component" value="Unassembled WGS sequence"/>
</dbReference>
<accession>A0ABD5CIZ7</accession>
<dbReference type="Pfam" id="PF07394">
    <property type="entry name" value="DUF1501"/>
    <property type="match status" value="1"/>
</dbReference>
<organism evidence="1 2">
    <name type="scientific">Paraburkholderia graminis</name>
    <dbReference type="NCBI Taxonomy" id="60548"/>
    <lineage>
        <taxon>Bacteria</taxon>
        <taxon>Pseudomonadati</taxon>
        <taxon>Pseudomonadota</taxon>
        <taxon>Betaproteobacteria</taxon>
        <taxon>Burkholderiales</taxon>
        <taxon>Burkholderiaceae</taxon>
        <taxon>Paraburkholderia</taxon>
    </lineage>
</organism>
<evidence type="ECO:0000313" key="1">
    <source>
        <dbReference type="EMBL" id="MDR6203849.1"/>
    </source>
</evidence>
<dbReference type="PANTHER" id="PTHR43737">
    <property type="entry name" value="BLL7424 PROTEIN"/>
    <property type="match status" value="1"/>
</dbReference>